<gene>
    <name evidence="11" type="ORF">URODEC1_LOCUS20219</name>
</gene>
<dbReference type="GO" id="GO:0051301">
    <property type="term" value="P:cell division"/>
    <property type="evidence" value="ECO:0007669"/>
    <property type="project" value="UniProtKB-KW"/>
</dbReference>
<dbReference type="PANTHER" id="PTHR48441:SF1">
    <property type="entry name" value="NT-3"/>
    <property type="match status" value="1"/>
</dbReference>
<accession>A0ABC8X313</accession>
<dbReference type="EMBL" id="OZ075123">
    <property type="protein sequence ID" value="CAL4920115.1"/>
    <property type="molecule type" value="Genomic_DNA"/>
</dbReference>
<dbReference type="AlphaFoldDB" id="A0ABC8X313"/>
<feature type="region of interest" description="Disordered" evidence="9">
    <location>
        <begin position="343"/>
        <end position="366"/>
    </location>
</feature>
<reference evidence="11 12" key="2">
    <citation type="submission" date="2024-10" db="EMBL/GenBank/DDBJ databases">
        <authorList>
            <person name="Ryan C."/>
        </authorList>
    </citation>
    <scope>NUCLEOTIDE SEQUENCE [LARGE SCALE GENOMIC DNA]</scope>
</reference>
<keyword evidence="5" id="KW-0498">Mitosis</keyword>
<evidence type="ECO:0000256" key="5">
    <source>
        <dbReference type="ARBA" id="ARBA00022776"/>
    </source>
</evidence>
<evidence type="ECO:0000256" key="2">
    <source>
        <dbReference type="ARBA" id="ARBA00005498"/>
    </source>
</evidence>
<proteinExistence type="inferred from homology"/>
<keyword evidence="4" id="KW-0132">Cell division</keyword>
<dbReference type="InterPro" id="IPR005549">
    <property type="entry name" value="Kinetochore_Nuf2_N"/>
</dbReference>
<comment type="subcellular location">
    <subcellularLocation>
        <location evidence="1">Chromosome</location>
        <location evidence="1">Centromere</location>
    </subcellularLocation>
</comment>
<evidence type="ECO:0000256" key="1">
    <source>
        <dbReference type="ARBA" id="ARBA00004584"/>
    </source>
</evidence>
<evidence type="ECO:0000256" key="6">
    <source>
        <dbReference type="ARBA" id="ARBA00023054"/>
    </source>
</evidence>
<evidence type="ECO:0000313" key="11">
    <source>
        <dbReference type="EMBL" id="CAL4920115.1"/>
    </source>
</evidence>
<reference evidence="12" key="1">
    <citation type="submission" date="2024-06" db="EMBL/GenBank/DDBJ databases">
        <authorList>
            <person name="Ryan C."/>
        </authorList>
    </citation>
    <scope>NUCLEOTIDE SEQUENCE [LARGE SCALE GENOMIC DNA]</scope>
</reference>
<feature type="domain" description="Kinetochore protein Nuf2 N-terminal" evidence="10">
    <location>
        <begin position="4"/>
        <end position="143"/>
    </location>
</feature>
<feature type="compositionally biased region" description="Basic and acidic residues" evidence="9">
    <location>
        <begin position="343"/>
        <end position="365"/>
    </location>
</feature>
<keyword evidence="6" id="KW-0175">Coiled coil</keyword>
<evidence type="ECO:0000256" key="7">
    <source>
        <dbReference type="ARBA" id="ARBA00023306"/>
    </source>
</evidence>
<sequence length="455" mass="51892">MASNFSFPEMTPAQIAEGLRTYNIAPSANLRAEDIANPQPELLPNVFALFFANVVGDEPEEQLGFEVLQAIDNPEHHLNAIAFRRIFRKARDFLDSIYFGGLTLRDFLRPNPRRVVDILSSVVNYLHFRQEKLAALDPVVTEFDGCAEQITEFRARIAELQKAKEEHAYKEQMEEPAVQQLQAELNALKQTIQEFNTMQMGLRSRAKTLDDKKEEILAKISQADFQLIKHSQENSNLLSRIVQSPEKLQKNLEEKKGVRDELKTLEKMATQNAQKKNDILEMYTKACEKLSKHLSKISALHETCTAAKASEKEIKALKAKISDQNLETKTLHIKVEEWQSRVHETEDRLKEKEKERDQRIGENKRKMATLKSEVESELKSLEDREREVQEQIAKAVDLCSQSDAAEVAGQKKCEEIYARFDEVCEAAKLYMEGIERSIKEVDGATLAITGQKCAA</sequence>
<dbReference type="InterPro" id="IPR038275">
    <property type="entry name" value="Nuf2_N_sf"/>
</dbReference>
<dbReference type="Gene3D" id="1.10.418.60">
    <property type="entry name" value="Ncd80 complex, Nuf2 subunit"/>
    <property type="match status" value="1"/>
</dbReference>
<evidence type="ECO:0000256" key="4">
    <source>
        <dbReference type="ARBA" id="ARBA00022618"/>
    </source>
</evidence>
<evidence type="ECO:0000313" key="12">
    <source>
        <dbReference type="Proteomes" id="UP001497457"/>
    </source>
</evidence>
<dbReference type="Proteomes" id="UP001497457">
    <property type="component" value="Chromosome 13rd"/>
</dbReference>
<dbReference type="PANTHER" id="PTHR48441">
    <property type="match status" value="1"/>
</dbReference>
<protein>
    <recommendedName>
        <fullName evidence="10">Kinetochore protein Nuf2 N-terminal domain-containing protein</fullName>
    </recommendedName>
</protein>
<dbReference type="Pfam" id="PF03800">
    <property type="entry name" value="Nuf2"/>
    <property type="match status" value="1"/>
</dbReference>
<keyword evidence="8" id="KW-0137">Centromere</keyword>
<evidence type="ECO:0000256" key="8">
    <source>
        <dbReference type="ARBA" id="ARBA00023328"/>
    </source>
</evidence>
<evidence type="ECO:0000256" key="9">
    <source>
        <dbReference type="SAM" id="MobiDB-lite"/>
    </source>
</evidence>
<organism evidence="11 12">
    <name type="scientific">Urochloa decumbens</name>
    <dbReference type="NCBI Taxonomy" id="240449"/>
    <lineage>
        <taxon>Eukaryota</taxon>
        <taxon>Viridiplantae</taxon>
        <taxon>Streptophyta</taxon>
        <taxon>Embryophyta</taxon>
        <taxon>Tracheophyta</taxon>
        <taxon>Spermatophyta</taxon>
        <taxon>Magnoliopsida</taxon>
        <taxon>Liliopsida</taxon>
        <taxon>Poales</taxon>
        <taxon>Poaceae</taxon>
        <taxon>PACMAD clade</taxon>
        <taxon>Panicoideae</taxon>
        <taxon>Panicodae</taxon>
        <taxon>Paniceae</taxon>
        <taxon>Melinidinae</taxon>
        <taxon>Urochloa</taxon>
    </lineage>
</organism>
<comment type="similarity">
    <text evidence="2">Belongs to the NUF2 family.</text>
</comment>
<keyword evidence="7" id="KW-0131">Cell cycle</keyword>
<name>A0ABC8X313_9POAL</name>
<evidence type="ECO:0000256" key="3">
    <source>
        <dbReference type="ARBA" id="ARBA00022454"/>
    </source>
</evidence>
<keyword evidence="12" id="KW-1185">Reference proteome</keyword>
<dbReference type="GO" id="GO:0000775">
    <property type="term" value="C:chromosome, centromeric region"/>
    <property type="evidence" value="ECO:0007669"/>
    <property type="project" value="UniProtKB-SubCell"/>
</dbReference>
<keyword evidence="3" id="KW-0158">Chromosome</keyword>
<evidence type="ECO:0000259" key="10">
    <source>
        <dbReference type="Pfam" id="PF03800"/>
    </source>
</evidence>